<gene>
    <name evidence="2" type="ORF">R3P38DRAFT_488290</name>
</gene>
<dbReference type="EMBL" id="JAWWNJ010000016">
    <property type="protein sequence ID" value="KAK7039675.1"/>
    <property type="molecule type" value="Genomic_DNA"/>
</dbReference>
<organism evidence="2 3">
    <name type="scientific">Favolaschia claudopus</name>
    <dbReference type="NCBI Taxonomy" id="2862362"/>
    <lineage>
        <taxon>Eukaryota</taxon>
        <taxon>Fungi</taxon>
        <taxon>Dikarya</taxon>
        <taxon>Basidiomycota</taxon>
        <taxon>Agaricomycotina</taxon>
        <taxon>Agaricomycetes</taxon>
        <taxon>Agaricomycetidae</taxon>
        <taxon>Agaricales</taxon>
        <taxon>Marasmiineae</taxon>
        <taxon>Mycenaceae</taxon>
        <taxon>Favolaschia</taxon>
    </lineage>
</organism>
<feature type="region of interest" description="Disordered" evidence="1">
    <location>
        <begin position="243"/>
        <end position="266"/>
    </location>
</feature>
<evidence type="ECO:0000256" key="1">
    <source>
        <dbReference type="SAM" id="MobiDB-lite"/>
    </source>
</evidence>
<reference evidence="2 3" key="1">
    <citation type="journal article" date="2024" name="J Genomics">
        <title>Draft genome sequencing and assembly of Favolaschia claudopus CIRM-BRFM 2984 isolated from oak limbs.</title>
        <authorList>
            <person name="Navarro D."/>
            <person name="Drula E."/>
            <person name="Chaduli D."/>
            <person name="Cazenave R."/>
            <person name="Ahrendt S."/>
            <person name="Wang J."/>
            <person name="Lipzen A."/>
            <person name="Daum C."/>
            <person name="Barry K."/>
            <person name="Grigoriev I.V."/>
            <person name="Favel A."/>
            <person name="Rosso M.N."/>
            <person name="Martin F."/>
        </authorList>
    </citation>
    <scope>NUCLEOTIDE SEQUENCE [LARGE SCALE GENOMIC DNA]</scope>
    <source>
        <strain evidence="2 3">CIRM-BRFM 2984</strain>
    </source>
</reference>
<keyword evidence="3" id="KW-1185">Reference proteome</keyword>
<sequence length="266" mass="30738">MSTLLSIPPEVRGLILDFCFPPPQAYIQIVPYRTTLAACRLNLPVELYRVCKLIHSELEPLPAKLRRLDLTYIIRGPLLPGYWRPEYGVKHPDDRENFPFIMRYAERVRLVGAGPVSSRGRGLSSPSRILKPGPECALKVLEVQPRCWRRWSVARVMLNHLGPLTTHPEVAERLEVRLIRDPDDPFVDDEEIKTYLRNYEARRVAEEWEGPIWVDVAALDEPVKEPRTNVRKIKAWLKKFQNVKDKKHRMDKAGPLGGYNDSDDSE</sequence>
<proteinExistence type="predicted"/>
<evidence type="ECO:0000313" key="2">
    <source>
        <dbReference type="EMBL" id="KAK7039675.1"/>
    </source>
</evidence>
<name>A0AAW0CL94_9AGAR</name>
<dbReference type="Proteomes" id="UP001362999">
    <property type="component" value="Unassembled WGS sequence"/>
</dbReference>
<protein>
    <submittedName>
        <fullName evidence="2">Uncharacterized protein</fullName>
    </submittedName>
</protein>
<accession>A0AAW0CL94</accession>
<comment type="caution">
    <text evidence="2">The sequence shown here is derived from an EMBL/GenBank/DDBJ whole genome shotgun (WGS) entry which is preliminary data.</text>
</comment>
<evidence type="ECO:0000313" key="3">
    <source>
        <dbReference type="Proteomes" id="UP001362999"/>
    </source>
</evidence>
<dbReference type="AlphaFoldDB" id="A0AAW0CL94"/>